<dbReference type="GeneID" id="9614437"/>
<feature type="region of interest" description="Disordered" evidence="1">
    <location>
        <begin position="162"/>
        <end position="202"/>
    </location>
</feature>
<name>D8UAT2_VOLCA</name>
<proteinExistence type="predicted"/>
<feature type="region of interest" description="Disordered" evidence="1">
    <location>
        <begin position="471"/>
        <end position="519"/>
    </location>
</feature>
<dbReference type="Gene3D" id="1.20.1280.50">
    <property type="match status" value="1"/>
</dbReference>
<feature type="compositionally biased region" description="Low complexity" evidence="1">
    <location>
        <begin position="320"/>
        <end position="330"/>
    </location>
</feature>
<dbReference type="EMBL" id="GL378375">
    <property type="protein sequence ID" value="EFJ43156.1"/>
    <property type="molecule type" value="Genomic_DNA"/>
</dbReference>
<evidence type="ECO:0000256" key="1">
    <source>
        <dbReference type="SAM" id="MobiDB-lite"/>
    </source>
</evidence>
<dbReference type="RefSeq" id="XP_002955731.1">
    <property type="nucleotide sequence ID" value="XM_002955685.1"/>
</dbReference>
<protein>
    <recommendedName>
        <fullName evidence="2">Protein SirB1 N-terminal domain-containing protein</fullName>
    </recommendedName>
</protein>
<dbReference type="PANTHER" id="PTHR48125">
    <property type="entry name" value="LP07818P1"/>
    <property type="match status" value="1"/>
</dbReference>
<dbReference type="Proteomes" id="UP000001058">
    <property type="component" value="Unassembled WGS sequence"/>
</dbReference>
<accession>D8UAT2</accession>
<dbReference type="SUPFAM" id="SSF81383">
    <property type="entry name" value="F-box domain"/>
    <property type="match status" value="1"/>
</dbReference>
<evidence type="ECO:0000313" key="4">
    <source>
        <dbReference type="Proteomes" id="UP000001058"/>
    </source>
</evidence>
<evidence type="ECO:0000313" key="3">
    <source>
        <dbReference type="EMBL" id="EFJ43156.1"/>
    </source>
</evidence>
<keyword evidence="4" id="KW-1185">Reference proteome</keyword>
<dbReference type="OrthoDB" id="2012412at2759"/>
<dbReference type="eggNOG" id="ENOG502T1S3">
    <property type="taxonomic scope" value="Eukaryota"/>
</dbReference>
<dbReference type="CDD" id="cd09917">
    <property type="entry name" value="F-box_SF"/>
    <property type="match status" value="1"/>
</dbReference>
<dbReference type="InterPro" id="IPR036047">
    <property type="entry name" value="F-box-like_dom_sf"/>
</dbReference>
<reference evidence="3 4" key="1">
    <citation type="journal article" date="2010" name="Science">
        <title>Genomic analysis of organismal complexity in the multicellular green alga Volvox carteri.</title>
        <authorList>
            <person name="Prochnik S.E."/>
            <person name="Umen J."/>
            <person name="Nedelcu A.M."/>
            <person name="Hallmann A."/>
            <person name="Miller S.M."/>
            <person name="Nishii I."/>
            <person name="Ferris P."/>
            <person name="Kuo A."/>
            <person name="Mitros T."/>
            <person name="Fritz-Laylin L.K."/>
            <person name="Hellsten U."/>
            <person name="Chapman J."/>
            <person name="Simakov O."/>
            <person name="Rensing S.A."/>
            <person name="Terry A."/>
            <person name="Pangilinan J."/>
            <person name="Kapitonov V."/>
            <person name="Jurka J."/>
            <person name="Salamov A."/>
            <person name="Shapiro H."/>
            <person name="Schmutz J."/>
            <person name="Grimwood J."/>
            <person name="Lindquist E."/>
            <person name="Lucas S."/>
            <person name="Grigoriev I.V."/>
            <person name="Schmitt R."/>
            <person name="Kirk D."/>
            <person name="Rokhsar D.S."/>
        </authorList>
    </citation>
    <scope>NUCLEOTIDE SEQUENCE [LARGE SCALE GENOMIC DNA]</scope>
    <source>
        <strain evidence="4">f. Nagariensis / Eve</strain>
    </source>
</reference>
<dbReference type="AlphaFoldDB" id="D8UAT2"/>
<feature type="compositionally biased region" description="Low complexity" evidence="1">
    <location>
        <begin position="182"/>
        <end position="191"/>
    </location>
</feature>
<sequence>MDSTEGRAEHLPIDFLRLLFVRLSARDLCASACTCRLWDQLTQECWREKVLRRWKHGSARWRSLVERGEWKQLYRARHLRDCATRAAVQDLPWPVRREAALAALVAAGDDALDELLAAAAAAAAAPIPPPPAVAALRPEPRTGCVDPVRIESEGLMPCSCAGGSGGGGSGDHRDGAQHNHYHQQQQQQQQQQHERRHHHHHCNCDLKPACTGRLLGQQYWVEVALAAIRKGQAACVLQRVAGDPRVAEERLEVGALAIAQAHYPTADLSGVEVEVGALGGELGRRMAAEGAPPGSLQALRILNNLLFGPPPPPPPPPPLSCTTSPTPGTTPAAAAKTAVLAKLAGTDGGLGFLGCDAGDYYNPVNSMLCDVLARRRGIPITLALLQLAVARRGGLGGRLEIIGLPARVVTRRKMAGFGISIERSDVCALSPGRMYERMCANLYGIYQNGNDMTCVRLILELCGAVAGQPCSPPPQPFEQSPQPGAPNEIHAAPPLGRTATGALQVPGAGSAADGTDEERRHQLVAHISRRRRELDDRRSAWQADSVSQKHRPPGVLFPVGTMVQETYVAQVNLQLLVPTAVRSPPASTLGTAAAAAAEAEAAVPLPPPRPPKPYEHLAEAGVTMVAVPYDFEYHRHEAVMGFAFRPGRRGSLTRVACFKLKRDRGDLIIIT</sequence>
<dbReference type="InterPro" id="IPR032698">
    <property type="entry name" value="SirB1_N"/>
</dbReference>
<dbReference type="InParanoid" id="D8UAT2"/>
<feature type="region of interest" description="Disordered" evidence="1">
    <location>
        <begin position="309"/>
        <end position="330"/>
    </location>
</feature>
<feature type="compositionally biased region" description="Pro residues" evidence="1">
    <location>
        <begin position="309"/>
        <end position="319"/>
    </location>
</feature>
<dbReference type="KEGG" id="vcn:VOLCADRAFT_96690"/>
<dbReference type="Pfam" id="PF13369">
    <property type="entry name" value="Transglut_core2"/>
    <property type="match status" value="1"/>
</dbReference>
<dbReference type="PANTHER" id="PTHR48125:SF12">
    <property type="entry name" value="AT HOOK TRANSCRIPTION FACTOR FAMILY-RELATED"/>
    <property type="match status" value="1"/>
</dbReference>
<gene>
    <name evidence="3" type="ORF">VOLCADRAFT_96690</name>
</gene>
<feature type="domain" description="Protein SirB1 N-terminal" evidence="2">
    <location>
        <begin position="350"/>
        <end position="412"/>
    </location>
</feature>
<organism evidence="4">
    <name type="scientific">Volvox carteri f. nagariensis</name>
    <dbReference type="NCBI Taxonomy" id="3068"/>
    <lineage>
        <taxon>Eukaryota</taxon>
        <taxon>Viridiplantae</taxon>
        <taxon>Chlorophyta</taxon>
        <taxon>core chlorophytes</taxon>
        <taxon>Chlorophyceae</taxon>
        <taxon>CS clade</taxon>
        <taxon>Chlamydomonadales</taxon>
        <taxon>Volvocaceae</taxon>
        <taxon>Volvox</taxon>
    </lineage>
</organism>
<evidence type="ECO:0000259" key="2">
    <source>
        <dbReference type="Pfam" id="PF13369"/>
    </source>
</evidence>